<dbReference type="AlphaFoldDB" id="A0A930PY80"/>
<evidence type="ECO:0000313" key="2">
    <source>
        <dbReference type="Proteomes" id="UP000756427"/>
    </source>
</evidence>
<gene>
    <name evidence="1" type="ORF">HXO64_06675</name>
</gene>
<comment type="caution">
    <text evidence="1">The sequence shown here is derived from an EMBL/GenBank/DDBJ whole genome shotgun (WGS) entry which is preliminary data.</text>
</comment>
<dbReference type="Proteomes" id="UP000756427">
    <property type="component" value="Unassembled WGS sequence"/>
</dbReference>
<proteinExistence type="predicted"/>
<protein>
    <submittedName>
        <fullName evidence="1">Uncharacterized protein</fullName>
    </submittedName>
</protein>
<name>A0A930PY80_9MICC</name>
<sequence>MAFTATQKRDVVQSHYPTANNVAVKGNVFFLSFPDAEPIIGWLHSPIGILWIKAAVPVSVCPALRKIPPRWFIEAARPYMQGDERKKWYLYALRAAQQTFPSGNYRRWITLGEGHPFIKDCGGCFHFEIEGTEKEFYAMRTERKTVKTVKKADLLYVLTDEPGRIEYGVDG</sequence>
<accession>A0A930PY80</accession>
<evidence type="ECO:0000313" key="1">
    <source>
        <dbReference type="EMBL" id="MBF1664224.1"/>
    </source>
</evidence>
<reference evidence="1" key="1">
    <citation type="submission" date="2020-04" db="EMBL/GenBank/DDBJ databases">
        <title>Deep metagenomics examines the oral microbiome during advanced dental caries in children, revealing novel taxa and co-occurrences with host molecules.</title>
        <authorList>
            <person name="Baker J.L."/>
            <person name="Morton J.T."/>
            <person name="Dinis M."/>
            <person name="Alvarez R."/>
            <person name="Tran N.C."/>
            <person name="Knight R."/>
            <person name="Edlund A."/>
        </authorList>
    </citation>
    <scope>NUCLEOTIDE SEQUENCE</scope>
    <source>
        <strain evidence="1">JCVI_44_bin.2</strain>
    </source>
</reference>
<dbReference type="RefSeq" id="WP_303975955.1">
    <property type="nucleotide sequence ID" value="NZ_JABZXR010000030.1"/>
</dbReference>
<organism evidence="1 2">
    <name type="scientific">Rothia mucilaginosa</name>
    <dbReference type="NCBI Taxonomy" id="43675"/>
    <lineage>
        <taxon>Bacteria</taxon>
        <taxon>Bacillati</taxon>
        <taxon>Actinomycetota</taxon>
        <taxon>Actinomycetes</taxon>
        <taxon>Micrococcales</taxon>
        <taxon>Micrococcaceae</taxon>
        <taxon>Rothia</taxon>
    </lineage>
</organism>
<dbReference type="EMBL" id="JABZXR010000030">
    <property type="protein sequence ID" value="MBF1664224.1"/>
    <property type="molecule type" value="Genomic_DNA"/>
</dbReference>